<dbReference type="InterPro" id="IPR001611">
    <property type="entry name" value="Leu-rich_rpt"/>
</dbReference>
<evidence type="ECO:0000256" key="2">
    <source>
        <dbReference type="ARBA" id="ARBA00022737"/>
    </source>
</evidence>
<sequence length="193" mass="22355">MSSSLQHWWRQLEPQWQQAFSITAFQHTNEPTPDELAQLYATPALRFAGPSAPYPNMNFELTNLSGVEALQNLETLVVIFQKIETVKEVSRLKSLKHLFLYSNQVNSLNGIEALTALEMLYVQDNQISSFQQVEKLINLRELYINGNKIENLNGLTEEHAEKLQMFFCKPNDLLKQKEMLRVERELGIRCRSI</sequence>
<dbReference type="PANTHER" id="PTHR46652">
    <property type="entry name" value="LEUCINE-RICH REPEAT AND IQ DOMAIN-CONTAINING PROTEIN 1-RELATED"/>
    <property type="match status" value="1"/>
</dbReference>
<dbReference type="PANTHER" id="PTHR46652:SF3">
    <property type="entry name" value="LEUCINE-RICH REPEAT-CONTAINING PROTEIN 9"/>
    <property type="match status" value="1"/>
</dbReference>
<reference evidence="3 4" key="1">
    <citation type="submission" date="2019-01" db="EMBL/GenBank/DDBJ databases">
        <title>Lacibacter sp. strain TTM-7.</title>
        <authorList>
            <person name="Chen W.-M."/>
        </authorList>
    </citation>
    <scope>NUCLEOTIDE SEQUENCE [LARGE SCALE GENOMIC DNA]</scope>
    <source>
        <strain evidence="3 4">TTM-7</strain>
    </source>
</reference>
<dbReference type="Gene3D" id="3.80.10.10">
    <property type="entry name" value="Ribonuclease Inhibitor"/>
    <property type="match status" value="1"/>
</dbReference>
<dbReference type="RefSeq" id="WP_129130909.1">
    <property type="nucleotide sequence ID" value="NZ_SDHW01000002.1"/>
</dbReference>
<dbReference type="InterPro" id="IPR032675">
    <property type="entry name" value="LRR_dom_sf"/>
</dbReference>
<evidence type="ECO:0000313" key="3">
    <source>
        <dbReference type="EMBL" id="RXK60948.1"/>
    </source>
</evidence>
<keyword evidence="1" id="KW-0433">Leucine-rich repeat</keyword>
<dbReference type="InterPro" id="IPR050836">
    <property type="entry name" value="SDS22/Internalin_LRR"/>
</dbReference>
<dbReference type="EMBL" id="SDHW01000002">
    <property type="protein sequence ID" value="RXK60948.1"/>
    <property type="molecule type" value="Genomic_DNA"/>
</dbReference>
<dbReference type="Pfam" id="PF12799">
    <property type="entry name" value="LRR_4"/>
    <property type="match status" value="1"/>
</dbReference>
<accession>A0A4Q1CKN7</accession>
<evidence type="ECO:0000256" key="1">
    <source>
        <dbReference type="ARBA" id="ARBA00022614"/>
    </source>
</evidence>
<gene>
    <name evidence="3" type="ORF">ESA94_10865</name>
</gene>
<evidence type="ECO:0000313" key="4">
    <source>
        <dbReference type="Proteomes" id="UP000290204"/>
    </source>
</evidence>
<keyword evidence="2" id="KW-0677">Repeat</keyword>
<organism evidence="3 4">
    <name type="scientific">Lacibacter luteus</name>
    <dbReference type="NCBI Taxonomy" id="2508719"/>
    <lineage>
        <taxon>Bacteria</taxon>
        <taxon>Pseudomonadati</taxon>
        <taxon>Bacteroidota</taxon>
        <taxon>Chitinophagia</taxon>
        <taxon>Chitinophagales</taxon>
        <taxon>Chitinophagaceae</taxon>
        <taxon>Lacibacter</taxon>
    </lineage>
</organism>
<dbReference type="PROSITE" id="PS51450">
    <property type="entry name" value="LRR"/>
    <property type="match status" value="2"/>
</dbReference>
<protein>
    <submittedName>
        <fullName evidence="3">Leucine-rich repeat domain-containing protein</fullName>
    </submittedName>
</protein>
<keyword evidence="4" id="KW-1185">Reference proteome</keyword>
<comment type="caution">
    <text evidence="3">The sequence shown here is derived from an EMBL/GenBank/DDBJ whole genome shotgun (WGS) entry which is preliminary data.</text>
</comment>
<dbReference type="AlphaFoldDB" id="A0A4Q1CKN7"/>
<dbReference type="InterPro" id="IPR025875">
    <property type="entry name" value="Leu-rich_rpt_4"/>
</dbReference>
<name>A0A4Q1CKN7_9BACT</name>
<dbReference type="OrthoDB" id="1490745at2"/>
<proteinExistence type="predicted"/>
<dbReference type="SMART" id="SM00365">
    <property type="entry name" value="LRR_SD22"/>
    <property type="match status" value="3"/>
</dbReference>
<dbReference type="SUPFAM" id="SSF52075">
    <property type="entry name" value="Outer arm dynein light chain 1"/>
    <property type="match status" value="1"/>
</dbReference>
<dbReference type="Proteomes" id="UP000290204">
    <property type="component" value="Unassembled WGS sequence"/>
</dbReference>